<protein>
    <submittedName>
        <fullName evidence="1">Uncharacterized protein</fullName>
    </submittedName>
</protein>
<accession>A0ABQ6X2F8</accession>
<dbReference type="Proteomes" id="UP000325395">
    <property type="component" value="Unassembled WGS sequence"/>
</dbReference>
<name>A0ABQ6X2F8_9EURO</name>
<organism evidence="1 2">
    <name type="scientific">Aspergillus pseudocaelatus</name>
    <dbReference type="NCBI Taxonomy" id="1825620"/>
    <lineage>
        <taxon>Eukaryota</taxon>
        <taxon>Fungi</taxon>
        <taxon>Dikarya</taxon>
        <taxon>Ascomycota</taxon>
        <taxon>Pezizomycotina</taxon>
        <taxon>Eurotiomycetes</taxon>
        <taxon>Eurotiomycetidae</taxon>
        <taxon>Eurotiales</taxon>
        <taxon>Aspergillaceae</taxon>
        <taxon>Aspergillus</taxon>
        <taxon>Aspergillus subgen. Circumdati</taxon>
    </lineage>
</organism>
<sequence>MCTCDCGMSGRRQRWPAMDHGSEPFCVVCRGREDTRRPAEYLRGWIACVLELMFRVDVITIGYVFVYFLSISWSEISLCHVERLPDSAAKELFQWLTGLFLD</sequence>
<evidence type="ECO:0000313" key="1">
    <source>
        <dbReference type="EMBL" id="KAE8423470.1"/>
    </source>
</evidence>
<evidence type="ECO:0000313" key="2">
    <source>
        <dbReference type="Proteomes" id="UP000325395"/>
    </source>
</evidence>
<gene>
    <name evidence="1" type="ORF">BDV36DRAFT_242644</name>
</gene>
<dbReference type="EMBL" id="ML735688">
    <property type="protein sequence ID" value="KAE8423470.1"/>
    <property type="molecule type" value="Genomic_DNA"/>
</dbReference>
<keyword evidence="2" id="KW-1185">Reference proteome</keyword>
<proteinExistence type="predicted"/>
<reference evidence="1 2" key="1">
    <citation type="submission" date="2019-04" db="EMBL/GenBank/DDBJ databases">
        <authorList>
            <consortium name="DOE Joint Genome Institute"/>
            <person name="Mondo S."/>
            <person name="Kjaerbolling I."/>
            <person name="Vesth T."/>
            <person name="Frisvad J.C."/>
            <person name="Nybo J.L."/>
            <person name="Theobald S."/>
            <person name="Kildgaard S."/>
            <person name="Isbrandt T."/>
            <person name="Kuo A."/>
            <person name="Sato A."/>
            <person name="Lyhne E.K."/>
            <person name="Kogle M.E."/>
            <person name="Wiebenga A."/>
            <person name="Kun R.S."/>
            <person name="Lubbers R.J."/>
            <person name="Makela M.R."/>
            <person name="Barry K."/>
            <person name="Chovatia M."/>
            <person name="Clum A."/>
            <person name="Daum C."/>
            <person name="Haridas S."/>
            <person name="He G."/>
            <person name="LaButti K."/>
            <person name="Lipzen A."/>
            <person name="Riley R."/>
            <person name="Salamov A."/>
            <person name="Simmons B.A."/>
            <person name="Magnuson J.K."/>
            <person name="Henrissat B."/>
            <person name="Mortensen U.H."/>
            <person name="Larsen T.O."/>
            <person name="Devries R.P."/>
            <person name="Grigoriev I.V."/>
            <person name="Machida M."/>
            <person name="Baker S.E."/>
            <person name="Andersen M.R."/>
            <person name="Cantor M.N."/>
            <person name="Hua S.X."/>
        </authorList>
    </citation>
    <scope>NUCLEOTIDE SEQUENCE [LARGE SCALE GENOMIC DNA]</scope>
    <source>
        <strain evidence="1 2">CBS 117616</strain>
    </source>
</reference>